<accession>A0AA36IKU6</accession>
<keyword evidence="1" id="KW-0472">Membrane</keyword>
<protein>
    <submittedName>
        <fullName evidence="2">Uncharacterized protein</fullName>
    </submittedName>
</protein>
<dbReference type="AlphaFoldDB" id="A0AA36IKU6"/>
<proteinExistence type="predicted"/>
<organism evidence="2 3">
    <name type="scientific">Effrenium voratum</name>
    <dbReference type="NCBI Taxonomy" id="2562239"/>
    <lineage>
        <taxon>Eukaryota</taxon>
        <taxon>Sar</taxon>
        <taxon>Alveolata</taxon>
        <taxon>Dinophyceae</taxon>
        <taxon>Suessiales</taxon>
        <taxon>Symbiodiniaceae</taxon>
        <taxon>Effrenium</taxon>
    </lineage>
</organism>
<evidence type="ECO:0000256" key="1">
    <source>
        <dbReference type="SAM" id="Phobius"/>
    </source>
</evidence>
<feature type="transmembrane region" description="Helical" evidence="1">
    <location>
        <begin position="61"/>
        <end position="82"/>
    </location>
</feature>
<reference evidence="2" key="1">
    <citation type="submission" date="2023-08" db="EMBL/GenBank/DDBJ databases">
        <authorList>
            <person name="Chen Y."/>
            <person name="Shah S."/>
            <person name="Dougan E. K."/>
            <person name="Thang M."/>
            <person name="Chan C."/>
        </authorList>
    </citation>
    <scope>NUCLEOTIDE SEQUENCE</scope>
</reference>
<keyword evidence="1" id="KW-0812">Transmembrane</keyword>
<gene>
    <name evidence="2" type="ORF">EVOR1521_LOCUS14411</name>
</gene>
<keyword evidence="1" id="KW-1133">Transmembrane helix</keyword>
<feature type="transmembrane region" description="Helical" evidence="1">
    <location>
        <begin position="88"/>
        <end position="110"/>
    </location>
</feature>
<dbReference type="Proteomes" id="UP001178507">
    <property type="component" value="Unassembled WGS sequence"/>
</dbReference>
<dbReference type="EMBL" id="CAUJNA010001713">
    <property type="protein sequence ID" value="CAJ1388583.1"/>
    <property type="molecule type" value="Genomic_DNA"/>
</dbReference>
<evidence type="ECO:0000313" key="3">
    <source>
        <dbReference type="Proteomes" id="UP001178507"/>
    </source>
</evidence>
<sequence length="396" mass="41328">MAASSTTVVKKSSGRFVATVATELEKVKGFIDGAEGTADNHLTNADELCDVPVRARDCISLLGLACAPGIAVLQLGLLYLILAAAESYGLLAVFVFLSLLSLLYSCLVGLAQHKLAADQAAAQAAQAEAGQAERPSLYSRLLGHAQRLKDQADKLHSSEARAEFCKMPWMAALGLLALEFALAAGQGHFLRFLQAAVCFLPAAAASGLLPSKAAGRAPPLSLADASPAERVAAALARGAVVQLALGQAAALLEPLVEEYAPSAEELKELGGSSFQQVRGYVTEVQAVRAAVEKKGQALLKGLGTAEKVLRSDPEELQNAVQEAAVEKLKEVSREKVQDVAQKVKEHLSPQLDQEQVKAAVEVATDALKPDELADLLNQGARAGGLALGLAGKLFGK</sequence>
<name>A0AA36IKU6_9DINO</name>
<feature type="transmembrane region" description="Helical" evidence="1">
    <location>
        <begin position="164"/>
        <end position="183"/>
    </location>
</feature>
<keyword evidence="3" id="KW-1185">Reference proteome</keyword>
<evidence type="ECO:0000313" key="2">
    <source>
        <dbReference type="EMBL" id="CAJ1388583.1"/>
    </source>
</evidence>
<comment type="caution">
    <text evidence="2">The sequence shown here is derived from an EMBL/GenBank/DDBJ whole genome shotgun (WGS) entry which is preliminary data.</text>
</comment>